<gene>
    <name evidence="1" type="ORF">S01H1_74047</name>
</gene>
<feature type="non-terminal residue" evidence="1">
    <location>
        <position position="1"/>
    </location>
</feature>
<protein>
    <submittedName>
        <fullName evidence="1">Uncharacterized protein</fullName>
    </submittedName>
</protein>
<name>X0XE96_9ZZZZ</name>
<comment type="caution">
    <text evidence="1">The sequence shown here is derived from an EMBL/GenBank/DDBJ whole genome shotgun (WGS) entry which is preliminary data.</text>
</comment>
<sequence>PDRNRGWRTRYVNAYTARLFSAISLPDPVLASRTIVVPLIRTTDRKKAWCGKCLHLGLSGGNGCMRMMGKCKNDRRSAPYGPGGSAGPDENAFWRPFPEIIGGGCWTFERS</sequence>
<proteinExistence type="predicted"/>
<accession>X0XE96</accession>
<dbReference type="EMBL" id="BARS01049506">
    <property type="protein sequence ID" value="GAG33737.1"/>
    <property type="molecule type" value="Genomic_DNA"/>
</dbReference>
<organism evidence="1">
    <name type="scientific">marine sediment metagenome</name>
    <dbReference type="NCBI Taxonomy" id="412755"/>
    <lineage>
        <taxon>unclassified sequences</taxon>
        <taxon>metagenomes</taxon>
        <taxon>ecological metagenomes</taxon>
    </lineage>
</organism>
<dbReference type="AlphaFoldDB" id="X0XE96"/>
<reference evidence="1" key="1">
    <citation type="journal article" date="2014" name="Front. Microbiol.">
        <title>High frequency of phylogenetically diverse reductive dehalogenase-homologous genes in deep subseafloor sedimentary metagenomes.</title>
        <authorList>
            <person name="Kawai M."/>
            <person name="Futagami T."/>
            <person name="Toyoda A."/>
            <person name="Takaki Y."/>
            <person name="Nishi S."/>
            <person name="Hori S."/>
            <person name="Arai W."/>
            <person name="Tsubouchi T."/>
            <person name="Morono Y."/>
            <person name="Uchiyama I."/>
            <person name="Ito T."/>
            <person name="Fujiyama A."/>
            <person name="Inagaki F."/>
            <person name="Takami H."/>
        </authorList>
    </citation>
    <scope>NUCLEOTIDE SEQUENCE</scope>
    <source>
        <strain evidence="1">Expedition CK06-06</strain>
    </source>
</reference>
<evidence type="ECO:0000313" key="1">
    <source>
        <dbReference type="EMBL" id="GAG33737.1"/>
    </source>
</evidence>